<protein>
    <recommendedName>
        <fullName evidence="5">MucB/RseB N-terminal domain-containing protein</fullName>
    </recommendedName>
</protein>
<dbReference type="EMBL" id="BLAD01000050">
    <property type="protein sequence ID" value="GES01346.1"/>
    <property type="molecule type" value="Genomic_DNA"/>
</dbReference>
<evidence type="ECO:0000313" key="4">
    <source>
        <dbReference type="Proteomes" id="UP000334990"/>
    </source>
</evidence>
<dbReference type="RefSeq" id="WP_155337640.1">
    <property type="nucleotide sequence ID" value="NZ_BAAABN010000029.1"/>
</dbReference>
<evidence type="ECO:0000256" key="1">
    <source>
        <dbReference type="SAM" id="MobiDB-lite"/>
    </source>
</evidence>
<dbReference type="SUPFAM" id="SSF89392">
    <property type="entry name" value="Prokaryotic lipoproteins and lipoprotein localization factors"/>
    <property type="match status" value="1"/>
</dbReference>
<keyword evidence="2" id="KW-0812">Transmembrane</keyword>
<dbReference type="AlphaFoldDB" id="A0A5M3VXT6"/>
<dbReference type="OrthoDB" id="3535582at2"/>
<evidence type="ECO:0000256" key="2">
    <source>
        <dbReference type="SAM" id="Phobius"/>
    </source>
</evidence>
<accession>A0A5M3VXT6</accession>
<evidence type="ECO:0008006" key="5">
    <source>
        <dbReference type="Google" id="ProtNLM"/>
    </source>
</evidence>
<dbReference type="Proteomes" id="UP000334990">
    <property type="component" value="Unassembled WGS sequence"/>
</dbReference>
<dbReference type="Gene3D" id="2.50.20.20">
    <property type="match status" value="1"/>
</dbReference>
<keyword evidence="4" id="KW-1185">Reference proteome</keyword>
<organism evidence="3 4">
    <name type="scientific">Acrocarpospora corrugata</name>
    <dbReference type="NCBI Taxonomy" id="35763"/>
    <lineage>
        <taxon>Bacteria</taxon>
        <taxon>Bacillati</taxon>
        <taxon>Actinomycetota</taxon>
        <taxon>Actinomycetes</taxon>
        <taxon>Streptosporangiales</taxon>
        <taxon>Streptosporangiaceae</taxon>
        <taxon>Acrocarpospora</taxon>
    </lineage>
</organism>
<feature type="region of interest" description="Disordered" evidence="1">
    <location>
        <begin position="241"/>
        <end position="281"/>
    </location>
</feature>
<proteinExistence type="predicted"/>
<keyword evidence="2" id="KW-1133">Transmembrane helix</keyword>
<sequence length="281" mass="29894">MDEREFRALLIKATDDRPPGLDPMPVIRRKPARVLIPALTTLAVAAAVSLIVLVFPGGQPSAQAQVIAAIENTGQESYRIHTTSGAKTFEGAFDPAQHVGVITRNDGAETRFIGDLVYIKPENTDQWTVAPRDQAIMEDAPAAIALVKLAPLDPQEALQELRSATDVHESGPATGTGWTGQRYTLSLADAGNLHPAKIGGESMAASGLVDVDDQGRVRHLEVTFTDNGQTNILDISDFGTPVTVTAPPADQTEPANPNTEKPISKDGLTRKPIGEADKPTK</sequence>
<comment type="caution">
    <text evidence="3">The sequence shown here is derived from an EMBL/GenBank/DDBJ whole genome shotgun (WGS) entry which is preliminary data.</text>
</comment>
<feature type="compositionally biased region" description="Basic and acidic residues" evidence="1">
    <location>
        <begin position="262"/>
        <end position="281"/>
    </location>
</feature>
<evidence type="ECO:0000313" key="3">
    <source>
        <dbReference type="EMBL" id="GES01346.1"/>
    </source>
</evidence>
<feature type="transmembrane region" description="Helical" evidence="2">
    <location>
        <begin position="34"/>
        <end position="55"/>
    </location>
</feature>
<keyword evidence="2" id="KW-0472">Membrane</keyword>
<dbReference type="InterPro" id="IPR029046">
    <property type="entry name" value="LolA/LolB/LppX"/>
</dbReference>
<reference evidence="3 4" key="1">
    <citation type="submission" date="2019-10" db="EMBL/GenBank/DDBJ databases">
        <title>Whole genome shotgun sequence of Acrocarpospora corrugata NBRC 13972.</title>
        <authorList>
            <person name="Ichikawa N."/>
            <person name="Kimura A."/>
            <person name="Kitahashi Y."/>
            <person name="Komaki H."/>
            <person name="Oguchi A."/>
        </authorList>
    </citation>
    <scope>NUCLEOTIDE SEQUENCE [LARGE SCALE GENOMIC DNA]</scope>
    <source>
        <strain evidence="3 4">NBRC 13972</strain>
    </source>
</reference>
<gene>
    <name evidence="3" type="ORF">Acor_34100</name>
</gene>
<name>A0A5M3VXT6_9ACTN</name>